<evidence type="ECO:0000259" key="1">
    <source>
        <dbReference type="Pfam" id="PF14534"/>
    </source>
</evidence>
<gene>
    <name evidence="2" type="ORF">E4L98_21045</name>
</gene>
<dbReference type="OrthoDB" id="213636at2"/>
<organism evidence="2 3">
    <name type="scientific">Duganella callida</name>
    <dbReference type="NCBI Taxonomy" id="2561932"/>
    <lineage>
        <taxon>Bacteria</taxon>
        <taxon>Pseudomonadati</taxon>
        <taxon>Pseudomonadota</taxon>
        <taxon>Betaproteobacteria</taxon>
        <taxon>Burkholderiales</taxon>
        <taxon>Oxalobacteraceae</taxon>
        <taxon>Telluria group</taxon>
        <taxon>Duganella</taxon>
    </lineage>
</organism>
<dbReference type="Pfam" id="PF14534">
    <property type="entry name" value="DUF4440"/>
    <property type="match status" value="1"/>
</dbReference>
<evidence type="ECO:0000313" key="3">
    <source>
        <dbReference type="Proteomes" id="UP000297729"/>
    </source>
</evidence>
<dbReference type="NCBIfam" id="TIGR02246">
    <property type="entry name" value="SgcJ/EcaC family oxidoreductase"/>
    <property type="match status" value="1"/>
</dbReference>
<dbReference type="AlphaFoldDB" id="A0A4Y9SAR1"/>
<dbReference type="InterPro" id="IPR027843">
    <property type="entry name" value="DUF4440"/>
</dbReference>
<proteinExistence type="predicted"/>
<dbReference type="EMBL" id="SPVG01000210">
    <property type="protein sequence ID" value="TFW17259.1"/>
    <property type="molecule type" value="Genomic_DNA"/>
</dbReference>
<evidence type="ECO:0000313" key="2">
    <source>
        <dbReference type="EMBL" id="TFW17259.1"/>
    </source>
</evidence>
<dbReference type="InterPro" id="IPR011944">
    <property type="entry name" value="Steroid_delta5-4_isomerase"/>
</dbReference>
<dbReference type="Proteomes" id="UP000297729">
    <property type="component" value="Unassembled WGS sequence"/>
</dbReference>
<reference evidence="2 3" key="1">
    <citation type="submission" date="2019-03" db="EMBL/GenBank/DDBJ databases">
        <title>Draft Genome Sequence of Duganella callidus sp. nov., a Novel Duganella Species Isolated from Cultivated Soil.</title>
        <authorList>
            <person name="Raths R."/>
            <person name="Peta V."/>
            <person name="Bucking H."/>
        </authorList>
    </citation>
    <scope>NUCLEOTIDE SEQUENCE [LARGE SCALE GENOMIC DNA]</scope>
    <source>
        <strain evidence="2 3">DN04</strain>
    </source>
</reference>
<dbReference type="RefSeq" id="WP_135203503.1">
    <property type="nucleotide sequence ID" value="NZ_SPVG01000210.1"/>
</dbReference>
<name>A0A4Y9SAR1_9BURK</name>
<feature type="domain" description="DUF4440" evidence="1">
    <location>
        <begin position="8"/>
        <end position="119"/>
    </location>
</feature>
<sequence>MSNDEAQIRSLVDTWQAATKAGDVDTVLSLMSDDVVFLVPGREPMNKAEFEKLSRVPVGATRPQFDSKSEIQEIQIAGDMAYLWSKLAVSVTPPGAEHAIERAGHTLTIFRRIDGKWLLARDANLLSPVPRPTE</sequence>
<dbReference type="SUPFAM" id="SSF54427">
    <property type="entry name" value="NTF2-like"/>
    <property type="match status" value="1"/>
</dbReference>
<accession>A0A4Y9SAR1</accession>
<dbReference type="Gene3D" id="3.10.450.50">
    <property type="match status" value="1"/>
</dbReference>
<comment type="caution">
    <text evidence="2">The sequence shown here is derived from an EMBL/GenBank/DDBJ whole genome shotgun (WGS) entry which is preliminary data.</text>
</comment>
<dbReference type="InterPro" id="IPR032710">
    <property type="entry name" value="NTF2-like_dom_sf"/>
</dbReference>
<protein>
    <submittedName>
        <fullName evidence="2">Nuclear transport factor 2 family protein</fullName>
    </submittedName>
</protein>
<keyword evidence="3" id="KW-1185">Reference proteome</keyword>